<dbReference type="AlphaFoldDB" id="A0A317XMT9"/>
<keyword evidence="2" id="KW-1185">Reference proteome</keyword>
<dbReference type="Proteomes" id="UP000246740">
    <property type="component" value="Unassembled WGS sequence"/>
</dbReference>
<sequence length="155" mass="17157">MLVGGRAWLLGAPTPQASEALCARCWRRRLQPPGSATSRGWYTVAVQTFFFFLARGLVRNPKPVLVGNAVGEWCRAAKMCVQSVARAPRLRRRRVDRVTGLTESSIMGGYQLLSYHCCYHVGSAGKRYRDAEALAWGHMPIAGCLSSAQQERECV</sequence>
<reference evidence="1 2" key="1">
    <citation type="journal article" date="2018" name="Mol. Biol. Evol.">
        <title>Broad Genomic Sampling Reveals a Smut Pathogenic Ancestry of the Fungal Clade Ustilaginomycotina.</title>
        <authorList>
            <person name="Kijpornyongpan T."/>
            <person name="Mondo S.J."/>
            <person name="Barry K."/>
            <person name="Sandor L."/>
            <person name="Lee J."/>
            <person name="Lipzen A."/>
            <person name="Pangilinan J."/>
            <person name="LaButti K."/>
            <person name="Hainaut M."/>
            <person name="Henrissat B."/>
            <person name="Grigoriev I.V."/>
            <person name="Spatafora J.W."/>
            <person name="Aime M.C."/>
        </authorList>
    </citation>
    <scope>NUCLEOTIDE SEQUENCE [LARGE SCALE GENOMIC DNA]</scope>
    <source>
        <strain evidence="1 2">MCA 3645</strain>
    </source>
</reference>
<evidence type="ECO:0000313" key="1">
    <source>
        <dbReference type="EMBL" id="PWY99624.1"/>
    </source>
</evidence>
<protein>
    <submittedName>
        <fullName evidence="1">Uncharacterized protein</fullName>
    </submittedName>
</protein>
<accession>A0A317XMT9</accession>
<organism evidence="1 2">
    <name type="scientific">Testicularia cyperi</name>
    <dbReference type="NCBI Taxonomy" id="1882483"/>
    <lineage>
        <taxon>Eukaryota</taxon>
        <taxon>Fungi</taxon>
        <taxon>Dikarya</taxon>
        <taxon>Basidiomycota</taxon>
        <taxon>Ustilaginomycotina</taxon>
        <taxon>Ustilaginomycetes</taxon>
        <taxon>Ustilaginales</taxon>
        <taxon>Anthracoideaceae</taxon>
        <taxon>Testicularia</taxon>
    </lineage>
</organism>
<gene>
    <name evidence="1" type="ORF">BCV70DRAFT_110356</name>
</gene>
<name>A0A317XMT9_9BASI</name>
<dbReference type="EMBL" id="KZ819194">
    <property type="protein sequence ID" value="PWY99624.1"/>
    <property type="molecule type" value="Genomic_DNA"/>
</dbReference>
<dbReference type="InParanoid" id="A0A317XMT9"/>
<evidence type="ECO:0000313" key="2">
    <source>
        <dbReference type="Proteomes" id="UP000246740"/>
    </source>
</evidence>
<proteinExistence type="predicted"/>